<proteinExistence type="predicted"/>
<dbReference type="Proteomes" id="UP000706891">
    <property type="component" value="Unassembled WGS sequence"/>
</dbReference>
<dbReference type="RefSeq" id="WP_205105021.1">
    <property type="nucleotide sequence ID" value="NZ_JACJJG010000048.1"/>
</dbReference>
<feature type="transmembrane region" description="Helical" evidence="1">
    <location>
        <begin position="75"/>
        <end position="94"/>
    </location>
</feature>
<gene>
    <name evidence="2" type="ORF">H6A34_08990</name>
</gene>
<keyword evidence="1" id="KW-1133">Transmembrane helix</keyword>
<accession>A0A939B837</accession>
<evidence type="ECO:0000313" key="3">
    <source>
        <dbReference type="Proteomes" id="UP000706891"/>
    </source>
</evidence>
<name>A0A939B837_9BACT</name>
<keyword evidence="3" id="KW-1185">Reference proteome</keyword>
<reference evidence="2" key="2">
    <citation type="journal article" date="2021" name="Sci. Rep.">
        <title>The distribution of antibiotic resistance genes in chicken gut microbiota commensals.</title>
        <authorList>
            <person name="Juricova H."/>
            <person name="Matiasovicova J."/>
            <person name="Kubasova T."/>
            <person name="Cejkova D."/>
            <person name="Rychlik I."/>
        </authorList>
    </citation>
    <scope>NUCLEOTIDE SEQUENCE</scope>
    <source>
        <strain evidence="2">An824</strain>
    </source>
</reference>
<sequence>MKQETRIQALLDKYLDGATSAAEEQELRRYFASAGEGVPDRWAPFKALFAYVDTERQVEAPLTVPHSRAKARLRLFITSAAAAAVIVFAVIMYGNRRPESYAVIDGKVYTDRATVTDEALDALQIVSSDCGDSFDALQLMQ</sequence>
<organism evidence="2 3">
    <name type="scientific">Marseilla massiliensis</name>
    <dbReference type="NCBI Taxonomy" id="1841864"/>
    <lineage>
        <taxon>Bacteria</taxon>
        <taxon>Pseudomonadati</taxon>
        <taxon>Bacteroidota</taxon>
        <taxon>Bacteroidia</taxon>
        <taxon>Bacteroidales</taxon>
        <taxon>Prevotellaceae</taxon>
        <taxon>Marseilla</taxon>
    </lineage>
</organism>
<dbReference type="AlphaFoldDB" id="A0A939B837"/>
<evidence type="ECO:0000256" key="1">
    <source>
        <dbReference type="SAM" id="Phobius"/>
    </source>
</evidence>
<protein>
    <submittedName>
        <fullName evidence="2">Uncharacterized protein</fullName>
    </submittedName>
</protein>
<dbReference type="EMBL" id="JACJJG010000048">
    <property type="protein sequence ID" value="MBM6674008.1"/>
    <property type="molecule type" value="Genomic_DNA"/>
</dbReference>
<keyword evidence="1" id="KW-0812">Transmembrane</keyword>
<evidence type="ECO:0000313" key="2">
    <source>
        <dbReference type="EMBL" id="MBM6674008.1"/>
    </source>
</evidence>
<reference evidence="2" key="1">
    <citation type="submission" date="2020-08" db="EMBL/GenBank/DDBJ databases">
        <authorList>
            <person name="Cejkova D."/>
            <person name="Kubasova T."/>
            <person name="Jahodarova E."/>
            <person name="Rychlik I."/>
        </authorList>
    </citation>
    <scope>NUCLEOTIDE SEQUENCE</scope>
    <source>
        <strain evidence="2">An824</strain>
    </source>
</reference>
<keyword evidence="1" id="KW-0472">Membrane</keyword>
<comment type="caution">
    <text evidence="2">The sequence shown here is derived from an EMBL/GenBank/DDBJ whole genome shotgun (WGS) entry which is preliminary data.</text>
</comment>